<keyword evidence="3" id="KW-1185">Reference proteome</keyword>
<evidence type="ECO:0000313" key="3">
    <source>
        <dbReference type="Proteomes" id="UP000479710"/>
    </source>
</evidence>
<comment type="caution">
    <text evidence="2">The sequence shown here is derived from an EMBL/GenBank/DDBJ whole genome shotgun (WGS) entry which is preliminary data.</text>
</comment>
<feature type="compositionally biased region" description="Low complexity" evidence="1">
    <location>
        <begin position="80"/>
        <end position="89"/>
    </location>
</feature>
<name>A0A6G1DMS9_9ORYZ</name>
<dbReference type="Proteomes" id="UP000479710">
    <property type="component" value="Unassembled WGS sequence"/>
</dbReference>
<protein>
    <submittedName>
        <fullName evidence="2">Uncharacterized protein</fullName>
    </submittedName>
</protein>
<reference evidence="2 3" key="1">
    <citation type="submission" date="2019-11" db="EMBL/GenBank/DDBJ databases">
        <title>Whole genome sequence of Oryza granulata.</title>
        <authorList>
            <person name="Li W."/>
        </authorList>
    </citation>
    <scope>NUCLEOTIDE SEQUENCE [LARGE SCALE GENOMIC DNA]</scope>
    <source>
        <strain evidence="3">cv. Menghai</strain>
        <tissue evidence="2">Leaf</tissue>
    </source>
</reference>
<organism evidence="2 3">
    <name type="scientific">Oryza meyeriana var. granulata</name>
    <dbReference type="NCBI Taxonomy" id="110450"/>
    <lineage>
        <taxon>Eukaryota</taxon>
        <taxon>Viridiplantae</taxon>
        <taxon>Streptophyta</taxon>
        <taxon>Embryophyta</taxon>
        <taxon>Tracheophyta</taxon>
        <taxon>Spermatophyta</taxon>
        <taxon>Magnoliopsida</taxon>
        <taxon>Liliopsida</taxon>
        <taxon>Poales</taxon>
        <taxon>Poaceae</taxon>
        <taxon>BOP clade</taxon>
        <taxon>Oryzoideae</taxon>
        <taxon>Oryzeae</taxon>
        <taxon>Oryzinae</taxon>
        <taxon>Oryza</taxon>
        <taxon>Oryza meyeriana</taxon>
    </lineage>
</organism>
<evidence type="ECO:0000256" key="1">
    <source>
        <dbReference type="SAM" id="MobiDB-lite"/>
    </source>
</evidence>
<feature type="compositionally biased region" description="Low complexity" evidence="1">
    <location>
        <begin position="39"/>
        <end position="69"/>
    </location>
</feature>
<dbReference type="OrthoDB" id="1669448at2759"/>
<feature type="region of interest" description="Disordered" evidence="1">
    <location>
        <begin position="1"/>
        <end position="113"/>
    </location>
</feature>
<sequence length="227" mass="23893">TLALSTDPPTPRANFSSNVGLRAPAPPQPPMSSSPWPPTAGAAAPAPTAPPEGAAGVGATPTAASAPTSEQHPVKEGGDAAAAAAAVQQEVEEEAKPQLRREDDSETEIQEHEQKINKYQAILAARLKAKYFSDKSFDGGNVFEAETVVEGETIQTSRWPCTRSFANPVNFFQEKNSHDRSDSPSLTADSSAKNNSPRTESSPKNSASTLATENNLTPGKRQASKKT</sequence>
<gene>
    <name evidence="2" type="ORF">E2562_024884</name>
</gene>
<feature type="non-terminal residue" evidence="2">
    <location>
        <position position="1"/>
    </location>
</feature>
<proteinExistence type="predicted"/>
<feature type="compositionally biased region" description="Pro residues" evidence="1">
    <location>
        <begin position="24"/>
        <end position="38"/>
    </location>
</feature>
<dbReference type="AlphaFoldDB" id="A0A6G1DMS9"/>
<dbReference type="EMBL" id="SPHZ02000006">
    <property type="protein sequence ID" value="KAF0913797.1"/>
    <property type="molecule type" value="Genomic_DNA"/>
</dbReference>
<accession>A0A6G1DMS9</accession>
<dbReference type="PANTHER" id="PTHR36078">
    <property type="entry name" value="BNACNNG21220D PROTEIN"/>
    <property type="match status" value="1"/>
</dbReference>
<feature type="compositionally biased region" description="Polar residues" evidence="1">
    <location>
        <begin position="183"/>
        <end position="217"/>
    </location>
</feature>
<dbReference type="PANTHER" id="PTHR36078:SF2">
    <property type="entry name" value="OS09G0473966 PROTEIN"/>
    <property type="match status" value="1"/>
</dbReference>
<evidence type="ECO:0000313" key="2">
    <source>
        <dbReference type="EMBL" id="KAF0913797.1"/>
    </source>
</evidence>
<feature type="region of interest" description="Disordered" evidence="1">
    <location>
        <begin position="172"/>
        <end position="227"/>
    </location>
</feature>
<feature type="compositionally biased region" description="Basic and acidic residues" evidence="1">
    <location>
        <begin position="94"/>
        <end position="113"/>
    </location>
</feature>